<name>E5AMB7_MYCRK</name>
<protein>
    <submittedName>
        <fullName evidence="1">Uncharacterized protein</fullName>
    </submittedName>
</protein>
<dbReference type="HOGENOM" id="CLU_3325738_0_0_4"/>
<reference evidence="1 2" key="1">
    <citation type="journal article" date="2011" name="J. Bacteriol.">
        <title>Complete genome sequence of Burkholderia rhizoxinica, an endosymbiont of Rhizopus microsporus.</title>
        <authorList>
            <person name="Lackner G."/>
            <person name="Moebius N."/>
            <person name="Partida-Martinez L."/>
            <person name="Hertweck C."/>
        </authorList>
    </citation>
    <scope>NUCLEOTIDE SEQUENCE [LARGE SCALE GENOMIC DNA]</scope>
    <source>
        <strain evidence="2">DSM 19002 / CIP 109453 / HKI 454</strain>
    </source>
</reference>
<dbReference type="STRING" id="882378.RBRH_03328"/>
<gene>
    <name evidence="1" type="ordered locus">RBRH_03328</name>
</gene>
<dbReference type="AlphaFoldDB" id="E5AMB7"/>
<dbReference type="Proteomes" id="UP000007437">
    <property type="component" value="Chromosome"/>
</dbReference>
<dbReference type="KEGG" id="brh:RBRH_03328"/>
<organism evidence="1 2">
    <name type="scientific">Mycetohabitans rhizoxinica (strain DSM 19002 / CIP 109453 / HKI 454)</name>
    <name type="common">Paraburkholderia rhizoxinica</name>
    <dbReference type="NCBI Taxonomy" id="882378"/>
    <lineage>
        <taxon>Bacteria</taxon>
        <taxon>Pseudomonadati</taxon>
        <taxon>Pseudomonadota</taxon>
        <taxon>Betaproteobacteria</taxon>
        <taxon>Burkholderiales</taxon>
        <taxon>Burkholderiaceae</taxon>
        <taxon>Mycetohabitans</taxon>
    </lineage>
</organism>
<proteinExistence type="predicted"/>
<dbReference type="EMBL" id="FR687359">
    <property type="protein sequence ID" value="CBW73994.1"/>
    <property type="molecule type" value="Genomic_DNA"/>
</dbReference>
<accession>E5AMB7</accession>
<evidence type="ECO:0000313" key="1">
    <source>
        <dbReference type="EMBL" id="CBW73994.1"/>
    </source>
</evidence>
<evidence type="ECO:0000313" key="2">
    <source>
        <dbReference type="Proteomes" id="UP000007437"/>
    </source>
</evidence>
<sequence length="38" mass="4635">MRQWNRLISISGRTKQTSRTHRRVPIRIAYENVEDLRP</sequence>